<dbReference type="SUPFAM" id="SSF51621">
    <property type="entry name" value="Phosphoenolpyruvate/pyruvate domain"/>
    <property type="match status" value="1"/>
</dbReference>
<dbReference type="PANTHER" id="PTHR20881">
    <property type="entry name" value="3-METHYL-2-OXOBUTANOATE HYDROXYMETHYLTRANSFERASE"/>
    <property type="match status" value="1"/>
</dbReference>
<dbReference type="Gene3D" id="3.20.20.60">
    <property type="entry name" value="Phosphoenolpyruvate-binding domains"/>
    <property type="match status" value="1"/>
</dbReference>
<sequence length="338" mass="35172">MPLTDTALPKAPVAAVAVPGAPDTAGLDDRLAAHLAGRLAHPDVPRLKINLYRGYEVAAVAEAAADLRGTVPGFTQLDSLMVADSVLTTHMGRASTRVPSGEEAAFLDIMRGLVAEVAAAARAAFGTGPEAPYVIADMPDGSARTPDDAERHGAGMLALGADILKVEVGDDGGFPILERLGRAGLPVIAHLGYTPQSRENRKYGTTPEEALALCAAARRARDAGARAIVLERVSGAVNGVLSRPSPRGLPVYSIFSGRCPHLGQSLNVWDSVIRPDFAAKAFPPTADLNRAAYPDGYTGAAIRAHMAALLRLTLEGRFPPRDPLAPPAGLPDDPWGAA</sequence>
<comment type="subunit">
    <text evidence="2">Homodecamer; pentamer of dimers.</text>
</comment>
<dbReference type="Pfam" id="PF02548">
    <property type="entry name" value="Pantoate_transf"/>
    <property type="match status" value="1"/>
</dbReference>
<reference evidence="6 7" key="1">
    <citation type="submission" date="2020-08" db="EMBL/GenBank/DDBJ databases">
        <title>Genome sequencing of Purple Non-Sulfur Bacteria from various extreme environments.</title>
        <authorList>
            <person name="Mayer M."/>
        </authorList>
    </citation>
    <scope>NUCLEOTIDE SEQUENCE [LARGE SCALE GENOMIC DNA]</scope>
    <source>
        <strain evidence="6 7">JA131</strain>
    </source>
</reference>
<dbReference type="GO" id="GO:0008168">
    <property type="term" value="F:methyltransferase activity"/>
    <property type="evidence" value="ECO:0007669"/>
    <property type="project" value="UniProtKB-KW"/>
</dbReference>
<dbReference type="InterPro" id="IPR040442">
    <property type="entry name" value="Pyrv_kinase-like_dom_sf"/>
</dbReference>
<gene>
    <name evidence="6" type="ORF">GGD89_000356</name>
</gene>
<evidence type="ECO:0000256" key="1">
    <source>
        <dbReference type="ARBA" id="ARBA00008676"/>
    </source>
</evidence>
<dbReference type="InterPro" id="IPR003700">
    <property type="entry name" value="Pantoate_hydroxy_MeTrfase"/>
</dbReference>
<protein>
    <recommendedName>
        <fullName evidence="3">3-methyl-2-oxobutanoate hydroxymethyltransferase</fullName>
        <ecNumber evidence="3">2.1.2.11</ecNumber>
    </recommendedName>
</protein>
<name>A0A7W6RB98_9PROT</name>
<dbReference type="AlphaFoldDB" id="A0A7W6RB98"/>
<dbReference type="InterPro" id="IPR015813">
    <property type="entry name" value="Pyrv/PenolPyrv_kinase-like_dom"/>
</dbReference>
<evidence type="ECO:0000313" key="6">
    <source>
        <dbReference type="EMBL" id="MBB4264749.1"/>
    </source>
</evidence>
<dbReference type="Proteomes" id="UP000554286">
    <property type="component" value="Unassembled WGS sequence"/>
</dbReference>
<proteinExistence type="inferred from homology"/>
<dbReference type="GO" id="GO:0003864">
    <property type="term" value="F:3-methyl-2-oxobutanoate hydroxymethyltransferase activity"/>
    <property type="evidence" value="ECO:0007669"/>
    <property type="project" value="UniProtKB-EC"/>
</dbReference>
<dbReference type="EMBL" id="JACIGK010000002">
    <property type="protein sequence ID" value="MBB4264749.1"/>
    <property type="molecule type" value="Genomic_DNA"/>
</dbReference>
<dbReference type="GO" id="GO:0032259">
    <property type="term" value="P:methylation"/>
    <property type="evidence" value="ECO:0007669"/>
    <property type="project" value="UniProtKB-KW"/>
</dbReference>
<dbReference type="EC" id="2.1.2.11" evidence="3"/>
<keyword evidence="4" id="KW-0566">Pantothenate biosynthesis</keyword>
<keyword evidence="7" id="KW-1185">Reference proteome</keyword>
<dbReference type="PANTHER" id="PTHR20881:SF0">
    <property type="entry name" value="3-METHYL-2-OXOBUTANOATE HYDROXYMETHYLTRANSFERASE"/>
    <property type="match status" value="1"/>
</dbReference>
<dbReference type="GO" id="GO:0015940">
    <property type="term" value="P:pantothenate biosynthetic process"/>
    <property type="evidence" value="ECO:0007669"/>
    <property type="project" value="UniProtKB-KW"/>
</dbReference>
<dbReference type="RefSeq" id="WP_184042387.1">
    <property type="nucleotide sequence ID" value="NZ_JACIGK010000002.1"/>
</dbReference>
<evidence type="ECO:0000256" key="2">
    <source>
        <dbReference type="ARBA" id="ARBA00011424"/>
    </source>
</evidence>
<evidence type="ECO:0000256" key="3">
    <source>
        <dbReference type="ARBA" id="ARBA00012618"/>
    </source>
</evidence>
<comment type="caution">
    <text evidence="6">The sequence shown here is derived from an EMBL/GenBank/DDBJ whole genome shotgun (WGS) entry which is preliminary data.</text>
</comment>
<keyword evidence="5 6" id="KW-0808">Transferase</keyword>
<comment type="similarity">
    <text evidence="1">Belongs to the PanB family.</text>
</comment>
<evidence type="ECO:0000256" key="5">
    <source>
        <dbReference type="ARBA" id="ARBA00022679"/>
    </source>
</evidence>
<keyword evidence="6" id="KW-0489">Methyltransferase</keyword>
<evidence type="ECO:0000256" key="4">
    <source>
        <dbReference type="ARBA" id="ARBA00022655"/>
    </source>
</evidence>
<dbReference type="GO" id="GO:0000287">
    <property type="term" value="F:magnesium ion binding"/>
    <property type="evidence" value="ECO:0007669"/>
    <property type="project" value="TreeGrafter"/>
</dbReference>
<organism evidence="6 7">
    <name type="scientific">Roseospira visakhapatnamensis</name>
    <dbReference type="NCBI Taxonomy" id="390880"/>
    <lineage>
        <taxon>Bacteria</taxon>
        <taxon>Pseudomonadati</taxon>
        <taxon>Pseudomonadota</taxon>
        <taxon>Alphaproteobacteria</taxon>
        <taxon>Rhodospirillales</taxon>
        <taxon>Rhodospirillaceae</taxon>
        <taxon>Roseospira</taxon>
    </lineage>
</organism>
<evidence type="ECO:0000313" key="7">
    <source>
        <dbReference type="Proteomes" id="UP000554286"/>
    </source>
</evidence>
<accession>A0A7W6RB98</accession>